<dbReference type="PANTHER" id="PTHR21089">
    <property type="entry name" value="SHIKIMATE DEHYDROGENASE"/>
    <property type="match status" value="1"/>
</dbReference>
<comment type="function">
    <text evidence="7">Involved in the biosynthesis of the chorismate, which leads to the biosynthesis of aromatic amino acids. Catalyzes the reversible NADPH linked reduction of 3-dehydroshikimate (DHSA) to yield shikimate (SA).</text>
</comment>
<evidence type="ECO:0000256" key="6">
    <source>
        <dbReference type="ARBA" id="ARBA00023141"/>
    </source>
</evidence>
<evidence type="ECO:0000256" key="1">
    <source>
        <dbReference type="ARBA" id="ARBA00004871"/>
    </source>
</evidence>
<dbReference type="GO" id="GO:0004764">
    <property type="term" value="F:shikimate 3-dehydrogenase (NADP+) activity"/>
    <property type="evidence" value="ECO:0007669"/>
    <property type="project" value="UniProtKB-UniRule"/>
</dbReference>
<dbReference type="CDD" id="cd01065">
    <property type="entry name" value="NAD_bind_Shikimate_DH"/>
    <property type="match status" value="1"/>
</dbReference>
<evidence type="ECO:0000313" key="10">
    <source>
        <dbReference type="EMBL" id="KPL73208.1"/>
    </source>
</evidence>
<dbReference type="HAMAP" id="MF_00222">
    <property type="entry name" value="Shikimate_DH_AroE"/>
    <property type="match status" value="1"/>
</dbReference>
<feature type="binding site" evidence="7">
    <location>
        <position position="258"/>
    </location>
    <ligand>
        <name>shikimate</name>
        <dbReference type="ChEBI" id="CHEBI:36208"/>
    </ligand>
</feature>
<feature type="active site" description="Proton acceptor" evidence="7">
    <location>
        <position position="76"/>
    </location>
</feature>
<evidence type="ECO:0000256" key="2">
    <source>
        <dbReference type="ARBA" id="ARBA00012962"/>
    </source>
</evidence>
<sequence length="286" mass="30915">MCAVIQTYHLGLIGWPVEHSLSPVMHKAALQAAGLNGDYSLFPIAPLPAGEAELFRLVDRMKHGDLTGLNVTIPHKQTVCAFLDNLTPAARTIGAVNTVFLNSNGQLWGDNTDWSGFRQDLANQYEGQSGLVQILGAGGAARAIVYSLMMDGWQINISSRRPDQAKQLAAEFSSAHHPVSAFPVEQFSLLPDVTLIVNTTPAGMSPDIHSSPWPVDLPFPRRAFIYDLIYNPAETRLMSVARSAGLTAVNGLGMLAGQAARAFEIWTGHSIPIDVFQQAACERISL</sequence>
<feature type="binding site" evidence="7">
    <location>
        <begin position="136"/>
        <end position="140"/>
    </location>
    <ligand>
        <name>NADP(+)</name>
        <dbReference type="ChEBI" id="CHEBI:58349"/>
    </ligand>
</feature>
<dbReference type="PATRIC" id="fig|229920.5.peg.2210"/>
<dbReference type="GO" id="GO:0019632">
    <property type="term" value="P:shikimate metabolic process"/>
    <property type="evidence" value="ECO:0007669"/>
    <property type="project" value="InterPro"/>
</dbReference>
<dbReference type="STRING" id="229920.ADM99_02915"/>
<comment type="pathway">
    <text evidence="1 7">Metabolic intermediate biosynthesis; chorismate biosynthesis; chorismate from D-erythrose 4-phosphate and phosphoenolpyruvate: step 4/7.</text>
</comment>
<keyword evidence="6 7" id="KW-0057">Aromatic amino acid biosynthesis</keyword>
<dbReference type="EMBL" id="LGCK01000006">
    <property type="protein sequence ID" value="KPL73208.1"/>
    <property type="molecule type" value="Genomic_DNA"/>
</dbReference>
<feature type="binding site" evidence="7">
    <location>
        <position position="228"/>
    </location>
    <ligand>
        <name>NADP(+)</name>
        <dbReference type="ChEBI" id="CHEBI:58349"/>
    </ligand>
</feature>
<name>A0A0P6XMP8_9CHLR</name>
<protein>
    <recommendedName>
        <fullName evidence="2 7">Shikimate dehydrogenase (NADP(+))</fullName>
        <shortName evidence="7">SDH</shortName>
        <ecNumber evidence="2 7">1.1.1.25</ecNumber>
    </recommendedName>
</protein>
<dbReference type="GO" id="GO:0005829">
    <property type="term" value="C:cytosol"/>
    <property type="evidence" value="ECO:0007669"/>
    <property type="project" value="TreeGrafter"/>
</dbReference>
<proteinExistence type="inferred from homology"/>
<evidence type="ECO:0000256" key="7">
    <source>
        <dbReference type="HAMAP-Rule" id="MF_00222"/>
    </source>
</evidence>
<dbReference type="GO" id="GO:0050661">
    <property type="term" value="F:NADP binding"/>
    <property type="evidence" value="ECO:0007669"/>
    <property type="project" value="InterPro"/>
</dbReference>
<dbReference type="Proteomes" id="UP000050430">
    <property type="component" value="Unassembled WGS sequence"/>
</dbReference>
<accession>A0A0P6XMP8</accession>
<keyword evidence="3 7" id="KW-0028">Amino-acid biosynthesis</keyword>
<dbReference type="GO" id="GO:0009423">
    <property type="term" value="P:chorismate biosynthetic process"/>
    <property type="evidence" value="ECO:0007669"/>
    <property type="project" value="UniProtKB-UniRule"/>
</dbReference>
<dbReference type="Pfam" id="PF08501">
    <property type="entry name" value="Shikimate_dh_N"/>
    <property type="match status" value="1"/>
</dbReference>
<feature type="binding site" evidence="7">
    <location>
        <position position="97"/>
    </location>
    <ligand>
        <name>shikimate</name>
        <dbReference type="ChEBI" id="CHEBI:36208"/>
    </ligand>
</feature>
<comment type="caution">
    <text evidence="7">Lacks conserved residue(s) required for the propagation of feature annotation.</text>
</comment>
<dbReference type="SUPFAM" id="SSF53223">
    <property type="entry name" value="Aminoacid dehydrogenase-like, N-terminal domain"/>
    <property type="match status" value="1"/>
</dbReference>
<feature type="binding site" evidence="7">
    <location>
        <position position="230"/>
    </location>
    <ligand>
        <name>shikimate</name>
        <dbReference type="ChEBI" id="CHEBI:36208"/>
    </ligand>
</feature>
<feature type="binding site" evidence="7">
    <location>
        <position position="72"/>
    </location>
    <ligand>
        <name>shikimate</name>
        <dbReference type="ChEBI" id="CHEBI:36208"/>
    </ligand>
</feature>
<gene>
    <name evidence="7" type="primary">aroE</name>
    <name evidence="10" type="ORF">ADM99_02915</name>
</gene>
<feature type="binding site" evidence="7">
    <location>
        <begin position="20"/>
        <end position="22"/>
    </location>
    <ligand>
        <name>shikimate</name>
        <dbReference type="ChEBI" id="CHEBI:36208"/>
    </ligand>
</feature>
<evidence type="ECO:0000259" key="9">
    <source>
        <dbReference type="Pfam" id="PF18317"/>
    </source>
</evidence>
<feature type="domain" description="SDH C-terminal" evidence="9">
    <location>
        <begin position="251"/>
        <end position="280"/>
    </location>
</feature>
<keyword evidence="11" id="KW-1185">Reference proteome</keyword>
<keyword evidence="4 7" id="KW-0521">NADP</keyword>
<feature type="binding site" evidence="7">
    <location>
        <position position="251"/>
    </location>
    <ligand>
        <name>NADP(+)</name>
        <dbReference type="ChEBI" id="CHEBI:58349"/>
    </ligand>
</feature>
<dbReference type="InterPro" id="IPR013708">
    <property type="entry name" value="Shikimate_DH-bd_N"/>
</dbReference>
<dbReference type="InterPro" id="IPR041121">
    <property type="entry name" value="SDH_C"/>
</dbReference>
<dbReference type="SUPFAM" id="SSF51735">
    <property type="entry name" value="NAD(P)-binding Rossmann-fold domains"/>
    <property type="match status" value="1"/>
</dbReference>
<reference evidence="10 11" key="1">
    <citation type="submission" date="2015-07" db="EMBL/GenBank/DDBJ databases">
        <title>Genome sequence of Leptolinea tardivitalis DSM 16556.</title>
        <authorList>
            <person name="Hemp J."/>
            <person name="Ward L.M."/>
            <person name="Pace L.A."/>
            <person name="Fischer W.W."/>
        </authorList>
    </citation>
    <scope>NUCLEOTIDE SEQUENCE [LARGE SCALE GENOMIC DNA]</scope>
    <source>
        <strain evidence="10 11">YMTK-2</strain>
    </source>
</reference>
<evidence type="ECO:0000256" key="4">
    <source>
        <dbReference type="ARBA" id="ARBA00022857"/>
    </source>
</evidence>
<dbReference type="GO" id="GO:0008652">
    <property type="term" value="P:amino acid biosynthetic process"/>
    <property type="evidence" value="ECO:0007669"/>
    <property type="project" value="UniProtKB-KW"/>
</dbReference>
<evidence type="ECO:0000313" key="11">
    <source>
        <dbReference type="Proteomes" id="UP000050430"/>
    </source>
</evidence>
<keyword evidence="5 7" id="KW-0560">Oxidoreductase</keyword>
<dbReference type="Gene3D" id="3.40.50.10860">
    <property type="entry name" value="Leucine Dehydrogenase, chain A, domain 1"/>
    <property type="match status" value="1"/>
</dbReference>
<dbReference type="InterPro" id="IPR046346">
    <property type="entry name" value="Aminoacid_DH-like_N_sf"/>
</dbReference>
<dbReference type="InterPro" id="IPR036291">
    <property type="entry name" value="NAD(P)-bd_dom_sf"/>
</dbReference>
<evidence type="ECO:0000259" key="8">
    <source>
        <dbReference type="Pfam" id="PF08501"/>
    </source>
</evidence>
<dbReference type="EC" id="1.1.1.25" evidence="2 7"/>
<evidence type="ECO:0000256" key="3">
    <source>
        <dbReference type="ARBA" id="ARBA00022605"/>
    </source>
</evidence>
<dbReference type="PANTHER" id="PTHR21089:SF1">
    <property type="entry name" value="BIFUNCTIONAL 3-DEHYDROQUINATE DEHYDRATASE_SHIKIMATE DEHYDROGENASE, CHLOROPLASTIC"/>
    <property type="match status" value="1"/>
</dbReference>
<dbReference type="Pfam" id="PF18317">
    <property type="entry name" value="SDH_C"/>
    <property type="match status" value="1"/>
</dbReference>
<comment type="similarity">
    <text evidence="7">Belongs to the shikimate dehydrogenase family.</text>
</comment>
<feature type="binding site" evidence="7">
    <location>
        <position position="113"/>
    </location>
    <ligand>
        <name>shikimate</name>
        <dbReference type="ChEBI" id="CHEBI:36208"/>
    </ligand>
</feature>
<comment type="subunit">
    <text evidence="7">Homodimer.</text>
</comment>
<comment type="catalytic activity">
    <reaction evidence="7">
        <text>shikimate + NADP(+) = 3-dehydroshikimate + NADPH + H(+)</text>
        <dbReference type="Rhea" id="RHEA:17737"/>
        <dbReference type="ChEBI" id="CHEBI:15378"/>
        <dbReference type="ChEBI" id="CHEBI:16630"/>
        <dbReference type="ChEBI" id="CHEBI:36208"/>
        <dbReference type="ChEBI" id="CHEBI:57783"/>
        <dbReference type="ChEBI" id="CHEBI:58349"/>
        <dbReference type="EC" id="1.1.1.25"/>
    </reaction>
</comment>
<dbReference type="GO" id="GO:0009073">
    <property type="term" value="P:aromatic amino acid family biosynthetic process"/>
    <property type="evidence" value="ECO:0007669"/>
    <property type="project" value="UniProtKB-KW"/>
</dbReference>
<dbReference type="InterPro" id="IPR022893">
    <property type="entry name" value="Shikimate_DH_fam"/>
</dbReference>
<dbReference type="UniPathway" id="UPA00053">
    <property type="reaction ID" value="UER00087"/>
</dbReference>
<evidence type="ECO:0000256" key="5">
    <source>
        <dbReference type="ARBA" id="ARBA00023002"/>
    </source>
</evidence>
<organism evidence="10 11">
    <name type="scientific">Leptolinea tardivitalis</name>
    <dbReference type="NCBI Taxonomy" id="229920"/>
    <lineage>
        <taxon>Bacteria</taxon>
        <taxon>Bacillati</taxon>
        <taxon>Chloroflexota</taxon>
        <taxon>Anaerolineae</taxon>
        <taxon>Anaerolineales</taxon>
        <taxon>Anaerolineaceae</taxon>
        <taxon>Leptolinea</taxon>
    </lineage>
</organism>
<comment type="caution">
    <text evidence="10">The sequence shown here is derived from an EMBL/GenBank/DDBJ whole genome shotgun (WGS) entry which is preliminary data.</text>
</comment>
<feature type="domain" description="Shikimate dehydrogenase substrate binding N-terminal" evidence="8">
    <location>
        <begin position="12"/>
        <end position="99"/>
    </location>
</feature>
<dbReference type="AlphaFoldDB" id="A0A0P6XMP8"/>
<dbReference type="Gene3D" id="3.40.50.720">
    <property type="entry name" value="NAD(P)-binding Rossmann-like Domain"/>
    <property type="match status" value="1"/>
</dbReference>
<dbReference type="NCBIfam" id="TIGR00507">
    <property type="entry name" value="aroE"/>
    <property type="match status" value="1"/>
</dbReference>
<dbReference type="InterPro" id="IPR011342">
    <property type="entry name" value="Shikimate_DH"/>
</dbReference>